<comment type="caution">
    <text evidence="1">The sequence shown here is derived from an EMBL/GenBank/DDBJ whole genome shotgun (WGS) entry which is preliminary data.</text>
</comment>
<gene>
    <name evidence="1" type="ORF">PAT3040_06136</name>
</gene>
<dbReference type="Proteomes" id="UP000245202">
    <property type="component" value="Unassembled WGS sequence"/>
</dbReference>
<evidence type="ECO:0000313" key="1">
    <source>
        <dbReference type="EMBL" id="GBG11335.1"/>
    </source>
</evidence>
<keyword evidence="2" id="KW-1185">Reference proteome</keyword>
<dbReference type="RefSeq" id="WP_181376940.1">
    <property type="nucleotide sequence ID" value="NZ_BDQX01000394.1"/>
</dbReference>
<dbReference type="AlphaFoldDB" id="A0A2R5EYY8"/>
<dbReference type="EMBL" id="BDQX01000394">
    <property type="protein sequence ID" value="GBG11335.1"/>
    <property type="molecule type" value="Genomic_DNA"/>
</dbReference>
<sequence>MSMLDVIKKAGIGAVEAGQPVQVQFGQVVSLQPLAVRLDQRLTLPSGALVVPESLAARALAVGDSLILLRMQGGQSYVVLDRMVTP</sequence>
<reference evidence="1 2" key="1">
    <citation type="submission" date="2017-08" db="EMBL/GenBank/DDBJ databases">
        <title>Substantial Increase in Enzyme Production by Combined Drug-Resistance Mutations in Paenibacillus agaridevorans.</title>
        <authorList>
            <person name="Tanaka Y."/>
            <person name="Funane K."/>
            <person name="Hosaka T."/>
            <person name="Shiwa Y."/>
            <person name="Fujita N."/>
            <person name="Miyazaki T."/>
            <person name="Yoshikawa H."/>
            <person name="Murakami K."/>
            <person name="Kasahara K."/>
            <person name="Inaoka T."/>
            <person name="Hiraga Y."/>
            <person name="Ochi K."/>
        </authorList>
    </citation>
    <scope>NUCLEOTIDE SEQUENCE [LARGE SCALE GENOMIC DNA]</scope>
    <source>
        <strain evidence="1 2">T-3040</strain>
    </source>
</reference>
<proteinExistence type="predicted"/>
<dbReference type="InterPro" id="IPR022555">
    <property type="entry name" value="DUF2577"/>
</dbReference>
<evidence type="ECO:0000313" key="2">
    <source>
        <dbReference type="Proteomes" id="UP000245202"/>
    </source>
</evidence>
<dbReference type="Pfam" id="PF10844">
    <property type="entry name" value="DUF2577"/>
    <property type="match status" value="2"/>
</dbReference>
<protein>
    <recommendedName>
        <fullName evidence="3">DUF2577 domain-containing protein</fullName>
    </recommendedName>
</protein>
<evidence type="ECO:0008006" key="3">
    <source>
        <dbReference type="Google" id="ProtNLM"/>
    </source>
</evidence>
<accession>A0A2R5EYY8</accession>
<organism evidence="1 2">
    <name type="scientific">Paenibacillus agaridevorans</name>
    <dbReference type="NCBI Taxonomy" id="171404"/>
    <lineage>
        <taxon>Bacteria</taxon>
        <taxon>Bacillati</taxon>
        <taxon>Bacillota</taxon>
        <taxon>Bacilli</taxon>
        <taxon>Bacillales</taxon>
        <taxon>Paenibacillaceae</taxon>
        <taxon>Paenibacillus</taxon>
    </lineage>
</organism>
<name>A0A2R5EYY8_9BACL</name>